<dbReference type="AlphaFoldDB" id="M1DPP2"/>
<keyword evidence="2" id="KW-1185">Reference proteome</keyword>
<protein>
    <submittedName>
        <fullName evidence="1">Uncharacterized protein</fullName>
    </submittedName>
</protein>
<dbReference type="HOGENOM" id="CLU_2053843_0_0_1"/>
<dbReference type="PaxDb" id="4113-PGSC0003DMT400092375"/>
<reference evidence="2" key="1">
    <citation type="journal article" date="2011" name="Nature">
        <title>Genome sequence and analysis of the tuber crop potato.</title>
        <authorList>
            <consortium name="The Potato Genome Sequencing Consortium"/>
        </authorList>
    </citation>
    <scope>NUCLEOTIDE SEQUENCE [LARGE SCALE GENOMIC DNA]</scope>
    <source>
        <strain evidence="2">cv. DM1-3 516 R44</strain>
    </source>
</reference>
<name>M1DPP2_SOLTU</name>
<organism evidence="1 2">
    <name type="scientific">Solanum tuberosum</name>
    <name type="common">Potato</name>
    <dbReference type="NCBI Taxonomy" id="4113"/>
    <lineage>
        <taxon>Eukaryota</taxon>
        <taxon>Viridiplantae</taxon>
        <taxon>Streptophyta</taxon>
        <taxon>Embryophyta</taxon>
        <taxon>Tracheophyta</taxon>
        <taxon>Spermatophyta</taxon>
        <taxon>Magnoliopsida</taxon>
        <taxon>eudicotyledons</taxon>
        <taxon>Gunneridae</taxon>
        <taxon>Pentapetalae</taxon>
        <taxon>asterids</taxon>
        <taxon>lamiids</taxon>
        <taxon>Solanales</taxon>
        <taxon>Solanaceae</taxon>
        <taxon>Solanoideae</taxon>
        <taxon>Solaneae</taxon>
        <taxon>Solanum</taxon>
    </lineage>
</organism>
<proteinExistence type="predicted"/>
<evidence type="ECO:0000313" key="1">
    <source>
        <dbReference type="EnsemblPlants" id="PGSC0003DMT400092375"/>
    </source>
</evidence>
<dbReference type="Gramene" id="PGSC0003DMT400092375">
    <property type="protein sequence ID" value="PGSC0003DMT400092375"/>
    <property type="gene ID" value="PGSC0003DMG400041946"/>
</dbReference>
<evidence type="ECO:0000313" key="2">
    <source>
        <dbReference type="Proteomes" id="UP000011115"/>
    </source>
</evidence>
<sequence>MALPWTTRALTAFEATRGGKSVYHPKLPQFGSPSRAISRPVVKTTTRWKAREDSIECWKPRPTSQATSQEPRLVVLTTDHEAQSWCLGVGCPSMNDDCKKKSLRVRLVVINVRALRVKIV</sequence>
<dbReference type="Proteomes" id="UP000011115">
    <property type="component" value="Unassembled WGS sequence"/>
</dbReference>
<dbReference type="InParanoid" id="M1DPP2"/>
<accession>M1DPP2</accession>
<dbReference type="EnsemblPlants" id="PGSC0003DMT400092375">
    <property type="protein sequence ID" value="PGSC0003DMT400092375"/>
    <property type="gene ID" value="PGSC0003DMG400041946"/>
</dbReference>
<reference evidence="1" key="2">
    <citation type="submission" date="2015-06" db="UniProtKB">
        <authorList>
            <consortium name="EnsemblPlants"/>
        </authorList>
    </citation>
    <scope>IDENTIFICATION</scope>
    <source>
        <strain evidence="1">DM1-3 516 R44</strain>
    </source>
</reference>